<feature type="transmembrane region" description="Helical" evidence="9">
    <location>
        <begin position="80"/>
        <end position="102"/>
    </location>
</feature>
<dbReference type="KEGG" id="clz:BIU88_00870"/>
<dbReference type="OrthoDB" id="9786910at2"/>
<keyword evidence="12" id="KW-1185">Reference proteome</keyword>
<evidence type="ECO:0000313" key="11">
    <source>
        <dbReference type="EMBL" id="AOS82827.1"/>
    </source>
</evidence>
<feature type="domain" description="ABC-2 type transporter transmembrane" evidence="10">
    <location>
        <begin position="9"/>
        <end position="207"/>
    </location>
</feature>
<evidence type="ECO:0000256" key="7">
    <source>
        <dbReference type="ARBA" id="ARBA00023047"/>
    </source>
</evidence>
<feature type="transmembrane region" description="Helical" evidence="9">
    <location>
        <begin position="27"/>
        <end position="48"/>
    </location>
</feature>
<feature type="transmembrane region" description="Helical" evidence="9">
    <location>
        <begin position="133"/>
        <end position="153"/>
    </location>
</feature>
<reference evidence="11" key="1">
    <citation type="submission" date="2016-09" db="EMBL/GenBank/DDBJ databases">
        <title>Genome sequence of Chlorobaculum limnaeum.</title>
        <authorList>
            <person name="Liu Z."/>
            <person name="Tank M."/>
            <person name="Bryant D.A."/>
        </authorList>
    </citation>
    <scope>NUCLEOTIDE SEQUENCE [LARGE SCALE GENOMIC DNA]</scope>
    <source>
        <strain evidence="11">DSM 1677</strain>
    </source>
</reference>
<evidence type="ECO:0000256" key="1">
    <source>
        <dbReference type="ARBA" id="ARBA00004651"/>
    </source>
</evidence>
<name>A0A1D8D238_CHLLM</name>
<evidence type="ECO:0000256" key="8">
    <source>
        <dbReference type="ARBA" id="ARBA00023136"/>
    </source>
</evidence>
<evidence type="ECO:0000259" key="10">
    <source>
        <dbReference type="Pfam" id="PF01061"/>
    </source>
</evidence>
<evidence type="ECO:0000256" key="9">
    <source>
        <dbReference type="SAM" id="Phobius"/>
    </source>
</evidence>
<evidence type="ECO:0000256" key="5">
    <source>
        <dbReference type="ARBA" id="ARBA00022692"/>
    </source>
</evidence>
<keyword evidence="3" id="KW-0813">Transport</keyword>
<dbReference type="PANTHER" id="PTHR30413">
    <property type="entry name" value="INNER MEMBRANE TRANSPORT PERMEASE"/>
    <property type="match status" value="1"/>
</dbReference>
<accession>A0A1D8D238</accession>
<evidence type="ECO:0000256" key="6">
    <source>
        <dbReference type="ARBA" id="ARBA00022989"/>
    </source>
</evidence>
<keyword evidence="7" id="KW-0762">Sugar transport</keyword>
<dbReference type="RefSeq" id="WP_069808558.1">
    <property type="nucleotide sequence ID" value="NZ_CP017305.1"/>
</dbReference>
<keyword evidence="7" id="KW-0625">Polysaccharide transport</keyword>
<keyword evidence="5 9" id="KW-0812">Transmembrane</keyword>
<evidence type="ECO:0000256" key="2">
    <source>
        <dbReference type="ARBA" id="ARBA00007783"/>
    </source>
</evidence>
<organism evidence="11 12">
    <name type="scientific">Chlorobaculum limnaeum</name>
    <dbReference type="NCBI Taxonomy" id="274537"/>
    <lineage>
        <taxon>Bacteria</taxon>
        <taxon>Pseudomonadati</taxon>
        <taxon>Chlorobiota</taxon>
        <taxon>Chlorobiia</taxon>
        <taxon>Chlorobiales</taxon>
        <taxon>Chlorobiaceae</taxon>
        <taxon>Chlorobaculum</taxon>
    </lineage>
</organism>
<comment type="subcellular location">
    <subcellularLocation>
        <location evidence="1">Cell membrane</location>
        <topology evidence="1">Multi-pass membrane protein</topology>
    </subcellularLocation>
</comment>
<dbReference type="GO" id="GO:0005886">
    <property type="term" value="C:plasma membrane"/>
    <property type="evidence" value="ECO:0007669"/>
    <property type="project" value="UniProtKB-SubCell"/>
</dbReference>
<dbReference type="GO" id="GO:0140359">
    <property type="term" value="F:ABC-type transporter activity"/>
    <property type="evidence" value="ECO:0007669"/>
    <property type="project" value="InterPro"/>
</dbReference>
<sequence>MKLFQNSVYLAWADTKARYKKSVLGPFWPVLTNLIGVLGLSVVWANLLNENMTTFVPSLTLGLIAWQLISGTLIDGPITFYRQAGMIKNVAIPAWFFVLRLLARHTINMLHNVVIVIGVMFFFKVAVTWNTLLIIPGLVLVLMNLFWIMFLLGMLGARFRDIEHLVNSAVPMLFFVSPVVYRINRLPENFNIVWFNPLSYFIEVVRAPVLGQIPGHNAYIIMIALFISGSLMTWAYYKTYGKRLAFWV</sequence>
<evidence type="ECO:0000313" key="12">
    <source>
        <dbReference type="Proteomes" id="UP000095185"/>
    </source>
</evidence>
<dbReference type="GO" id="GO:0015774">
    <property type="term" value="P:polysaccharide transport"/>
    <property type="evidence" value="ECO:0007669"/>
    <property type="project" value="UniProtKB-KW"/>
</dbReference>
<evidence type="ECO:0000256" key="3">
    <source>
        <dbReference type="ARBA" id="ARBA00022448"/>
    </source>
</evidence>
<dbReference type="Pfam" id="PF01061">
    <property type="entry name" value="ABC2_membrane"/>
    <property type="match status" value="1"/>
</dbReference>
<dbReference type="InterPro" id="IPR013525">
    <property type="entry name" value="ABC2_TM"/>
</dbReference>
<keyword evidence="4" id="KW-1003">Cell membrane</keyword>
<keyword evidence="8 9" id="KW-0472">Membrane</keyword>
<evidence type="ECO:0000256" key="4">
    <source>
        <dbReference type="ARBA" id="ARBA00022475"/>
    </source>
</evidence>
<dbReference type="PANTHER" id="PTHR30413:SF10">
    <property type="entry name" value="CAPSULE POLYSACCHARIDE EXPORT INNER-MEMBRANE PROTEIN CTRC"/>
    <property type="match status" value="1"/>
</dbReference>
<dbReference type="STRING" id="274537.BIU88_00870"/>
<gene>
    <name evidence="11" type="ORF">BIU88_00870</name>
</gene>
<dbReference type="GO" id="GO:0015920">
    <property type="term" value="P:lipopolysaccharide transport"/>
    <property type="evidence" value="ECO:0007669"/>
    <property type="project" value="TreeGrafter"/>
</dbReference>
<dbReference type="EMBL" id="CP017305">
    <property type="protein sequence ID" value="AOS82827.1"/>
    <property type="molecule type" value="Genomic_DNA"/>
</dbReference>
<dbReference type="AlphaFoldDB" id="A0A1D8D238"/>
<dbReference type="Proteomes" id="UP000095185">
    <property type="component" value="Chromosome"/>
</dbReference>
<feature type="transmembrane region" description="Helical" evidence="9">
    <location>
        <begin position="165"/>
        <end position="183"/>
    </location>
</feature>
<comment type="similarity">
    <text evidence="2">Belongs to the ABC-2 integral membrane protein family.</text>
</comment>
<proteinExistence type="inferred from homology"/>
<keyword evidence="6 9" id="KW-1133">Transmembrane helix</keyword>
<protein>
    <recommendedName>
        <fullName evidence="10">ABC-2 type transporter transmembrane domain-containing protein</fullName>
    </recommendedName>
</protein>
<feature type="transmembrane region" description="Helical" evidence="9">
    <location>
        <begin position="109"/>
        <end position="127"/>
    </location>
</feature>
<feature type="transmembrane region" description="Helical" evidence="9">
    <location>
        <begin position="218"/>
        <end position="237"/>
    </location>
</feature>
<feature type="transmembrane region" description="Helical" evidence="9">
    <location>
        <begin position="55"/>
        <end position="74"/>
    </location>
</feature>